<dbReference type="HOGENOM" id="CLU_1650373_0_0_11"/>
<evidence type="ECO:0000313" key="6">
    <source>
        <dbReference type="Proteomes" id="UP000001213"/>
    </source>
</evidence>
<reference evidence="6" key="1">
    <citation type="submission" date="2010-03" db="EMBL/GenBank/DDBJ databases">
        <title>The complete plasmid of Tsukamurella paurometabola DSM 20162.</title>
        <authorList>
            <consortium name="US DOE Joint Genome Institute (JGI-PGF)"/>
            <person name="Lucas S."/>
            <person name="Copeland A."/>
            <person name="Lapidus A."/>
            <person name="Glavina del Rio T."/>
            <person name="Dalin E."/>
            <person name="Tice H."/>
            <person name="Bruce D."/>
            <person name="Goodwin L."/>
            <person name="Pitluck S."/>
            <person name="Kyrpides N."/>
            <person name="Mavromatis K."/>
            <person name="Ivanova N."/>
            <person name="Mikhailova N."/>
            <person name="Munk A.C."/>
            <person name="Brettin T."/>
            <person name="Detter J.C."/>
            <person name="Tapia R."/>
            <person name="Han C."/>
            <person name="Larimer F."/>
            <person name="Land M."/>
            <person name="Hauser L."/>
            <person name="Markowitz V."/>
            <person name="Cheng J.-F."/>
            <person name="Hugenholtz P."/>
            <person name="Woyke T."/>
            <person name="Wu D."/>
            <person name="Jando M."/>
            <person name="Brambilla E."/>
            <person name="Klenk H.-P."/>
            <person name="Eisen J.A."/>
        </authorList>
    </citation>
    <scope>NUCLEOTIDE SEQUENCE [LARGE SCALE GENOMIC DNA]</scope>
    <source>
        <strain evidence="6">ATCC 8368 / DSM 20162 / CCUG 35730 / CIP 100753 / JCM 10117 / KCTC 9821 / NBRC 16120 / NCIMB 702349 / NCTC 13040</strain>
        <plasmid evidence="6">pTpau01</plasmid>
    </source>
</reference>
<feature type="domain" description="Low molecular weight antigen MTB12-like C-terminal" evidence="4">
    <location>
        <begin position="45"/>
        <end position="157"/>
    </location>
</feature>
<comment type="similarity">
    <text evidence="2">Belongs to the MTB12 family.</text>
</comment>
<protein>
    <recommendedName>
        <fullName evidence="4">Low molecular weight antigen MTB12-like C-terminal domain-containing protein</fullName>
    </recommendedName>
</protein>
<keyword evidence="6" id="KW-1185">Reference proteome</keyword>
<dbReference type="Proteomes" id="UP000001213">
    <property type="component" value="Plasmid pTpau01"/>
</dbReference>
<evidence type="ECO:0000256" key="3">
    <source>
        <dbReference type="SAM" id="SignalP"/>
    </source>
</evidence>
<proteinExistence type="inferred from homology"/>
<dbReference type="Pfam" id="PF26580">
    <property type="entry name" value="Mtb12_C"/>
    <property type="match status" value="1"/>
</dbReference>
<name>D5UZ31_TSUPD</name>
<gene>
    <name evidence="5" type="ordered locus">Tpau_4317</name>
</gene>
<geneLocation type="plasmid" evidence="5 6">
    <name>pTpau01</name>
</geneLocation>
<dbReference type="KEGG" id="tpr:Tpau_4317"/>
<keyword evidence="1 3" id="KW-0732">Signal</keyword>
<evidence type="ECO:0000259" key="4">
    <source>
        <dbReference type="Pfam" id="PF26580"/>
    </source>
</evidence>
<evidence type="ECO:0000313" key="5">
    <source>
        <dbReference type="EMBL" id="ADG80878.1"/>
    </source>
</evidence>
<dbReference type="InterPro" id="IPR058644">
    <property type="entry name" value="Mtb12-like_C"/>
</dbReference>
<feature type="signal peptide" evidence="3">
    <location>
        <begin position="1"/>
        <end position="27"/>
    </location>
</feature>
<reference evidence="5 6" key="2">
    <citation type="journal article" date="2011" name="Stand. Genomic Sci.">
        <title>Complete genome sequence of Tsukamurella paurometabola type strain (no. 33).</title>
        <authorList>
            <person name="Munk A.C."/>
            <person name="Lapidus A."/>
            <person name="Lucas S."/>
            <person name="Nolan M."/>
            <person name="Tice H."/>
            <person name="Cheng J.F."/>
            <person name="Del Rio T.G."/>
            <person name="Goodwin L."/>
            <person name="Pitluck S."/>
            <person name="Liolios K."/>
            <person name="Huntemann M."/>
            <person name="Ivanova N."/>
            <person name="Mavromatis K."/>
            <person name="Mikhailova N."/>
            <person name="Pati A."/>
            <person name="Chen A."/>
            <person name="Palaniappan K."/>
            <person name="Tapia R."/>
            <person name="Han C."/>
            <person name="Land M."/>
            <person name="Hauser L."/>
            <person name="Chang Y.J."/>
            <person name="Jeffries C.D."/>
            <person name="Brettin T."/>
            <person name="Yasawong M."/>
            <person name="Brambilla E.M."/>
            <person name="Rohde M."/>
            <person name="Sikorski J."/>
            <person name="Goker M."/>
            <person name="Detter J.C."/>
            <person name="Woyke T."/>
            <person name="Bristow J."/>
            <person name="Eisen J.A."/>
            <person name="Markowitz V."/>
            <person name="Hugenholtz P."/>
            <person name="Kyrpides N.C."/>
            <person name="Klenk H.P."/>
        </authorList>
    </citation>
    <scope>NUCLEOTIDE SEQUENCE [LARGE SCALE GENOMIC DNA]</scope>
    <source>
        <strain evidence="6">ATCC 8368 / DSM 20162 / CCUG 35730 / CIP 100753 / JCM 10117 / KCTC 9821 / NBRC 16120 / NCIMB 702349 / NCTC 13040</strain>
        <plasmid evidence="5">pTpau01</plasmid>
    </source>
</reference>
<organism evidence="5 6">
    <name type="scientific">Tsukamurella paurometabola (strain ATCC 8368 / DSM 20162 / CCUG 35730 / CIP 100753 / JCM 10117 / KCTC 9821 / NBRC 16120 / NCIMB 702349 / NCTC 13040)</name>
    <name type="common">Corynebacterium paurometabolum</name>
    <dbReference type="NCBI Taxonomy" id="521096"/>
    <lineage>
        <taxon>Bacteria</taxon>
        <taxon>Bacillati</taxon>
        <taxon>Actinomycetota</taxon>
        <taxon>Actinomycetes</taxon>
        <taxon>Mycobacteriales</taxon>
        <taxon>Tsukamurellaceae</taxon>
        <taxon>Tsukamurella</taxon>
    </lineage>
</organism>
<evidence type="ECO:0000256" key="1">
    <source>
        <dbReference type="ARBA" id="ARBA00022729"/>
    </source>
</evidence>
<evidence type="ECO:0000256" key="2">
    <source>
        <dbReference type="ARBA" id="ARBA00093774"/>
    </source>
</evidence>
<dbReference type="AlphaFoldDB" id="D5UZ31"/>
<dbReference type="eggNOG" id="ENOG5031HW6">
    <property type="taxonomic scope" value="Bacteria"/>
</dbReference>
<dbReference type="EMBL" id="CP001967">
    <property type="protein sequence ID" value="ADG80878.1"/>
    <property type="molecule type" value="Genomic_DNA"/>
</dbReference>
<keyword evidence="5" id="KW-0614">Plasmid</keyword>
<feature type="chain" id="PRO_5003077938" description="Low molecular weight antigen MTB12-like C-terminal domain-containing protein" evidence="3">
    <location>
        <begin position="28"/>
        <end position="160"/>
    </location>
</feature>
<accession>D5UZ31</accession>
<sequence length="160" mass="16698">MHTSIKLAVVGVATAAAATLAVAPASADTGVRNTSAGDLYVRADKPTAAQFERQAAAFWSPNISMDAKVAVSVNGQKARPELEKVMSFNGVYDFLGASARTTGPASVNGSKASVPLSAIVVGFPATSYTYFYVREDGLWKFDWKANCAAMGCTGNPSFGY</sequence>
<dbReference type="RefSeq" id="WP_013128858.1">
    <property type="nucleotide sequence ID" value="NC_014159.1"/>
</dbReference>